<keyword evidence="11 12" id="KW-0472">Membrane</keyword>
<dbReference type="InterPro" id="IPR002585">
    <property type="entry name" value="Cyt-d_ubiquinol_oxidase_su_1"/>
</dbReference>
<keyword evidence="3" id="KW-1003">Cell membrane</keyword>
<evidence type="ECO:0000256" key="1">
    <source>
        <dbReference type="ARBA" id="ARBA00004429"/>
    </source>
</evidence>
<feature type="transmembrane region" description="Helical" evidence="12">
    <location>
        <begin position="437"/>
        <end position="460"/>
    </location>
</feature>
<dbReference type="PANTHER" id="PTHR30365:SF0">
    <property type="entry name" value="CYTOCHROME BD-I UBIQUINOL OXIDASE SUBUNIT 1"/>
    <property type="match status" value="1"/>
</dbReference>
<sequence>MEQISTLVEWSRAQFALTAMYHWIFVPLTLGMTFMIAFMETLYVRTGNEEWKRMTKFWAKLFGINFAIGVATGIILEFEFGTNWSNYSWFVGDIFGAPLAVEGIMAFFLESTFIAIMFFGWNKVSKKFHLLSTWLVAIGANLSALWILVANGWMQFPTGTVFNPDTARNEMVDFWAVLFSPISINKFLHTISSGFVLSAIFVIAISAWFMLKKREIVFAKKSILIAATFGLLSSLFLAFTGDGSAYQVAQKQPMKLAAMEGLYTGQKEAGLIVVGALTPGKQPGDSKSDYIFKIEIPKLLSLLGYRDANAFVPGINDLVYGNDEQGLISAQEKIERGTVAVETLKEYKMAKENGDSLKIADLRPLFDRNVATGQEFYNNYFRYFGYGHLEKPEDIVPNVPMVFYSFHIMVALGFFFILFFALMLLFAMKNTIEKRKFWLRLAPWVFPLGFIASQAGWIVAEVGRQPWVIQDLMPVNTAVSQISASAVQLTFILFAIIFTSLLIAEISIMTRAIKNGPTEGGK</sequence>
<dbReference type="PANTHER" id="PTHR30365">
    <property type="entry name" value="CYTOCHROME D UBIQUINOL OXIDASE"/>
    <property type="match status" value="1"/>
</dbReference>
<feature type="transmembrane region" description="Helical" evidence="12">
    <location>
        <begin position="480"/>
        <end position="504"/>
    </location>
</feature>
<dbReference type="GO" id="GO:0009055">
    <property type="term" value="F:electron transfer activity"/>
    <property type="evidence" value="ECO:0007669"/>
    <property type="project" value="InterPro"/>
</dbReference>
<keyword evidence="4" id="KW-0997">Cell inner membrane</keyword>
<dbReference type="GO" id="GO:0019646">
    <property type="term" value="P:aerobic electron transport chain"/>
    <property type="evidence" value="ECO:0007669"/>
    <property type="project" value="InterPro"/>
</dbReference>
<dbReference type="EMBL" id="VSSQ01001105">
    <property type="protein sequence ID" value="MPM05144.1"/>
    <property type="molecule type" value="Genomic_DNA"/>
</dbReference>
<feature type="transmembrane region" description="Helical" evidence="12">
    <location>
        <begin position="57"/>
        <end position="76"/>
    </location>
</feature>
<feature type="transmembrane region" description="Helical" evidence="12">
    <location>
        <begin position="96"/>
        <end position="121"/>
    </location>
</feature>
<dbReference type="PIRSF" id="PIRSF006446">
    <property type="entry name" value="Cyt_quinol_oxidase_1"/>
    <property type="match status" value="1"/>
</dbReference>
<comment type="subcellular location">
    <subcellularLocation>
        <location evidence="1">Cell inner membrane</location>
        <topology evidence="1">Multi-pass membrane protein</topology>
    </subcellularLocation>
</comment>
<evidence type="ECO:0000256" key="12">
    <source>
        <dbReference type="SAM" id="Phobius"/>
    </source>
</evidence>
<feature type="transmembrane region" description="Helical" evidence="12">
    <location>
        <begin position="401"/>
        <end position="425"/>
    </location>
</feature>
<accession>A0A644WSD2</accession>
<reference evidence="13" key="1">
    <citation type="submission" date="2019-08" db="EMBL/GenBank/DDBJ databases">
        <authorList>
            <person name="Kucharzyk K."/>
            <person name="Murdoch R.W."/>
            <person name="Higgins S."/>
            <person name="Loffler F."/>
        </authorList>
    </citation>
    <scope>NUCLEOTIDE SEQUENCE</scope>
</reference>
<feature type="transmembrane region" description="Helical" evidence="12">
    <location>
        <begin position="223"/>
        <end position="241"/>
    </location>
</feature>
<keyword evidence="7" id="KW-0479">Metal-binding</keyword>
<dbReference type="GO" id="GO:0020037">
    <property type="term" value="F:heme binding"/>
    <property type="evidence" value="ECO:0007669"/>
    <property type="project" value="TreeGrafter"/>
</dbReference>
<keyword evidence="8" id="KW-0249">Electron transport</keyword>
<keyword evidence="9 12" id="KW-1133">Transmembrane helix</keyword>
<gene>
    <name evidence="13" type="primary">cydA_9</name>
    <name evidence="13" type="ORF">SDC9_51431</name>
</gene>
<evidence type="ECO:0000256" key="2">
    <source>
        <dbReference type="ARBA" id="ARBA00022448"/>
    </source>
</evidence>
<keyword evidence="5" id="KW-0349">Heme</keyword>
<keyword evidence="2" id="KW-0813">Transport</keyword>
<feature type="transmembrane region" description="Helical" evidence="12">
    <location>
        <begin position="20"/>
        <end position="45"/>
    </location>
</feature>
<keyword evidence="10" id="KW-0408">Iron</keyword>
<evidence type="ECO:0000256" key="6">
    <source>
        <dbReference type="ARBA" id="ARBA00022692"/>
    </source>
</evidence>
<evidence type="ECO:0000256" key="7">
    <source>
        <dbReference type="ARBA" id="ARBA00022723"/>
    </source>
</evidence>
<keyword evidence="6 12" id="KW-0812">Transmembrane</keyword>
<dbReference type="Pfam" id="PF01654">
    <property type="entry name" value="Cyt_bd_oxida_I"/>
    <property type="match status" value="1"/>
</dbReference>
<comment type="caution">
    <text evidence="13">The sequence shown here is derived from an EMBL/GenBank/DDBJ whole genome shotgun (WGS) entry which is preliminary data.</text>
</comment>
<dbReference type="GO" id="GO:0016682">
    <property type="term" value="F:oxidoreductase activity, acting on diphenols and related substances as donors, oxygen as acceptor"/>
    <property type="evidence" value="ECO:0007669"/>
    <property type="project" value="TreeGrafter"/>
</dbReference>
<dbReference type="AlphaFoldDB" id="A0A644WSD2"/>
<evidence type="ECO:0000256" key="9">
    <source>
        <dbReference type="ARBA" id="ARBA00022989"/>
    </source>
</evidence>
<evidence type="ECO:0000256" key="4">
    <source>
        <dbReference type="ARBA" id="ARBA00022519"/>
    </source>
</evidence>
<evidence type="ECO:0000256" key="5">
    <source>
        <dbReference type="ARBA" id="ARBA00022617"/>
    </source>
</evidence>
<evidence type="ECO:0000256" key="8">
    <source>
        <dbReference type="ARBA" id="ARBA00022982"/>
    </source>
</evidence>
<dbReference type="GO" id="GO:0070069">
    <property type="term" value="C:cytochrome complex"/>
    <property type="evidence" value="ECO:0007669"/>
    <property type="project" value="InterPro"/>
</dbReference>
<feature type="transmembrane region" description="Helical" evidence="12">
    <location>
        <begin position="128"/>
        <end position="149"/>
    </location>
</feature>
<proteinExistence type="predicted"/>
<evidence type="ECO:0000313" key="13">
    <source>
        <dbReference type="EMBL" id="MPM05144.1"/>
    </source>
</evidence>
<name>A0A644WSD2_9ZZZZ</name>
<dbReference type="GO" id="GO:0046872">
    <property type="term" value="F:metal ion binding"/>
    <property type="evidence" value="ECO:0007669"/>
    <property type="project" value="UniProtKB-KW"/>
</dbReference>
<dbReference type="GO" id="GO:0005886">
    <property type="term" value="C:plasma membrane"/>
    <property type="evidence" value="ECO:0007669"/>
    <property type="project" value="UniProtKB-SubCell"/>
</dbReference>
<evidence type="ECO:0000256" key="3">
    <source>
        <dbReference type="ARBA" id="ARBA00022475"/>
    </source>
</evidence>
<protein>
    <submittedName>
        <fullName evidence="13">Cytochrome bd-I ubiquinol oxidase subunit 1</fullName>
    </submittedName>
</protein>
<organism evidence="13">
    <name type="scientific">bioreactor metagenome</name>
    <dbReference type="NCBI Taxonomy" id="1076179"/>
    <lineage>
        <taxon>unclassified sequences</taxon>
        <taxon>metagenomes</taxon>
        <taxon>ecological metagenomes</taxon>
    </lineage>
</organism>
<feature type="transmembrane region" description="Helical" evidence="12">
    <location>
        <begin position="187"/>
        <end position="211"/>
    </location>
</feature>
<evidence type="ECO:0000256" key="11">
    <source>
        <dbReference type="ARBA" id="ARBA00023136"/>
    </source>
</evidence>
<evidence type="ECO:0000256" key="10">
    <source>
        <dbReference type="ARBA" id="ARBA00023004"/>
    </source>
</evidence>